<reference evidence="9 10" key="1">
    <citation type="journal article" date="2016" name="Appl. Environ. Microbiol.">
        <title>Function and Phylogeny of Bacterial Butyryl Coenzyme A:Acetate Transferases and Their Diversity in the Proximal Colon of Swine.</title>
        <authorList>
            <person name="Trachsel J."/>
            <person name="Bayles D.O."/>
            <person name="Looft T."/>
            <person name="Levine U.Y."/>
            <person name="Allen H.K."/>
        </authorList>
    </citation>
    <scope>NUCLEOTIDE SEQUENCE [LARGE SCALE GENOMIC DNA]</scope>
    <source>
        <strain evidence="9 10">35-6-1</strain>
    </source>
</reference>
<sequence>MFNKEKNSEVRSFNIIDLVSQILFSLIITLAMLLLAPSDAGVVGKIVRSPVVLILNFLPVFLTGILFQGIFGRRRFALIFNTIFYLILFTVHRTKVFYRSAPFRMSDIGLSLEAFKMSQNSFHPDVISIIIFVTFFVFAIFISHFFKSEKLKVRDRLLSILSILIGSALLFNFVYSKDTIYNSLPLMGNEYNLIDHFNSKGFNFAFIFNLKKSFVRAPEGYNKKEMEKIDRVDHGEEISVIKYNPRPNIIWIMGEAFTDLSENPQFHFSKENDPNYNFKRLKDNSVMYGRIVTPSFGGGTGDTEFDVLTGALTIDCAPDESFAFNAIKRDVSSLPSLLDKIGYKTMAFHPGYAWFYGRQNVYPKLCFKDNYFLEDIENPEIKGGYVSERQFSEIFINRFLEALNNSDEPIFSYGLDIQNHGPYFYDKYGENLPYECDSTLSNDAANNFGSYFLGVKDMDIMLGEVYDMMMSLEEPTIMVFYGDHLPGLGNDPSAFDEIGIKLSNDDLGKEIEFYSTPYVIVANESGKGFLNRENVEVKDGNAISANYLSSIVLDMLNYNKVDNFFIYNSELRKKLPIISRNFIFDGINTYPRKDVKGEAKELYENYKKYEYYRINE</sequence>
<feature type="domain" description="Sulfatase N-terminal" evidence="8">
    <location>
        <begin position="247"/>
        <end position="528"/>
    </location>
</feature>
<dbReference type="STRING" id="1465756.BIV18_08580"/>
<keyword evidence="5 7" id="KW-1133">Transmembrane helix</keyword>
<feature type="transmembrane region" description="Helical" evidence="7">
    <location>
        <begin position="76"/>
        <end position="94"/>
    </location>
</feature>
<keyword evidence="3" id="KW-1003">Cell membrane</keyword>
<comment type="pathway">
    <text evidence="2">Cell wall biogenesis; lipoteichoic acid biosynthesis.</text>
</comment>
<evidence type="ECO:0000313" key="9">
    <source>
        <dbReference type="EMBL" id="OLR65795.1"/>
    </source>
</evidence>
<feature type="transmembrane region" description="Helical" evidence="7">
    <location>
        <begin position="47"/>
        <end position="67"/>
    </location>
</feature>
<comment type="caution">
    <text evidence="9">The sequence shown here is derived from an EMBL/GenBank/DDBJ whole genome shotgun (WGS) entry which is preliminary data.</text>
</comment>
<keyword evidence="10" id="KW-1185">Reference proteome</keyword>
<dbReference type="Proteomes" id="UP000187166">
    <property type="component" value="Unassembled WGS sequence"/>
</dbReference>
<name>A0A1U7M299_9FIRM</name>
<organism evidence="9 10">
    <name type="scientific">Peptoniphilus porci</name>
    <dbReference type="NCBI Taxonomy" id="2652280"/>
    <lineage>
        <taxon>Bacteria</taxon>
        <taxon>Bacillati</taxon>
        <taxon>Bacillota</taxon>
        <taxon>Tissierellia</taxon>
        <taxon>Tissierellales</taxon>
        <taxon>Peptoniphilaceae</taxon>
        <taxon>Peptoniphilus</taxon>
    </lineage>
</organism>
<evidence type="ECO:0000259" key="8">
    <source>
        <dbReference type="Pfam" id="PF00884"/>
    </source>
</evidence>
<keyword evidence="6 7" id="KW-0472">Membrane</keyword>
<feature type="transmembrane region" description="Helical" evidence="7">
    <location>
        <begin position="126"/>
        <end position="145"/>
    </location>
</feature>
<evidence type="ECO:0000256" key="2">
    <source>
        <dbReference type="ARBA" id="ARBA00004936"/>
    </source>
</evidence>
<dbReference type="GO" id="GO:0005886">
    <property type="term" value="C:plasma membrane"/>
    <property type="evidence" value="ECO:0007669"/>
    <property type="project" value="UniProtKB-SubCell"/>
</dbReference>
<dbReference type="PANTHER" id="PTHR47371">
    <property type="entry name" value="LIPOTEICHOIC ACID SYNTHASE"/>
    <property type="match status" value="1"/>
</dbReference>
<dbReference type="PROSITE" id="PS50890">
    <property type="entry name" value="PUA"/>
    <property type="match status" value="1"/>
</dbReference>
<feature type="transmembrane region" description="Helical" evidence="7">
    <location>
        <begin position="157"/>
        <end position="175"/>
    </location>
</feature>
<evidence type="ECO:0000256" key="3">
    <source>
        <dbReference type="ARBA" id="ARBA00022475"/>
    </source>
</evidence>
<comment type="subcellular location">
    <subcellularLocation>
        <location evidence="1">Cell membrane</location>
        <topology evidence="1">Multi-pass membrane protein</topology>
    </subcellularLocation>
</comment>
<proteinExistence type="predicted"/>
<dbReference type="InterPro" id="IPR017850">
    <property type="entry name" value="Alkaline_phosphatase_core_sf"/>
</dbReference>
<keyword evidence="4 7" id="KW-0812">Transmembrane</keyword>
<feature type="transmembrane region" description="Helical" evidence="7">
    <location>
        <begin position="12"/>
        <end position="35"/>
    </location>
</feature>
<dbReference type="InterPro" id="IPR050448">
    <property type="entry name" value="OpgB/LTA_synthase_biosynth"/>
</dbReference>
<evidence type="ECO:0000256" key="7">
    <source>
        <dbReference type="SAM" id="Phobius"/>
    </source>
</evidence>
<evidence type="ECO:0000256" key="4">
    <source>
        <dbReference type="ARBA" id="ARBA00022692"/>
    </source>
</evidence>
<dbReference type="PANTHER" id="PTHR47371:SF3">
    <property type="entry name" value="PHOSPHOGLYCEROL TRANSFERASE I"/>
    <property type="match status" value="1"/>
</dbReference>
<evidence type="ECO:0000256" key="6">
    <source>
        <dbReference type="ARBA" id="ARBA00023136"/>
    </source>
</evidence>
<evidence type="ECO:0000256" key="5">
    <source>
        <dbReference type="ARBA" id="ARBA00022989"/>
    </source>
</evidence>
<accession>A0A1U7M299</accession>
<dbReference type="Pfam" id="PF00884">
    <property type="entry name" value="Sulfatase"/>
    <property type="match status" value="1"/>
</dbReference>
<dbReference type="InterPro" id="IPR000917">
    <property type="entry name" value="Sulfatase_N"/>
</dbReference>
<dbReference type="SUPFAM" id="SSF53649">
    <property type="entry name" value="Alkaline phosphatase-like"/>
    <property type="match status" value="1"/>
</dbReference>
<dbReference type="Gene3D" id="3.40.720.10">
    <property type="entry name" value="Alkaline Phosphatase, subunit A"/>
    <property type="match status" value="1"/>
</dbReference>
<gene>
    <name evidence="9" type="ORF">BIV18_08580</name>
</gene>
<evidence type="ECO:0000256" key="1">
    <source>
        <dbReference type="ARBA" id="ARBA00004651"/>
    </source>
</evidence>
<protein>
    <submittedName>
        <fullName evidence="9">Arylsulfatase</fullName>
    </submittedName>
</protein>
<dbReference type="CDD" id="cd16015">
    <property type="entry name" value="LTA_synthase"/>
    <property type="match status" value="1"/>
</dbReference>
<dbReference type="AlphaFoldDB" id="A0A1U7M299"/>
<dbReference type="EMBL" id="MJIH01000001">
    <property type="protein sequence ID" value="OLR65795.1"/>
    <property type="molecule type" value="Genomic_DNA"/>
</dbReference>
<evidence type="ECO:0000313" key="10">
    <source>
        <dbReference type="Proteomes" id="UP000187166"/>
    </source>
</evidence>